<dbReference type="EMBL" id="CAJGYO010000009">
    <property type="protein sequence ID" value="CAD6252652.1"/>
    <property type="molecule type" value="Genomic_DNA"/>
</dbReference>
<proteinExistence type="predicted"/>
<keyword evidence="1" id="KW-0805">Transcription regulation</keyword>
<feature type="domain" description="PPC" evidence="2">
    <location>
        <begin position="27"/>
        <end position="125"/>
    </location>
</feature>
<dbReference type="SUPFAM" id="SSF117856">
    <property type="entry name" value="AF0104/ALDC/Ptd012-like"/>
    <property type="match status" value="1"/>
</dbReference>
<keyword evidence="1" id="KW-0804">Transcription</keyword>
<dbReference type="AlphaFoldDB" id="A0A811Q350"/>
<sequence>MWCQLLLSVHRSSKTTAATILAQLGSSRTETAAALRQSGKEDVAARIMDFSQQGPRPVCIISATGVVSTTTLLQDSESGGVGIYEGRFEILCLSGSSLVLDGGTQTRSRGINKTSACCVGVGAVL</sequence>
<comment type="subcellular location">
    <subcellularLocation>
        <location evidence="1">Nucleus</location>
    </subcellularLocation>
</comment>
<dbReference type="InterPro" id="IPR005175">
    <property type="entry name" value="PPC_dom"/>
</dbReference>
<dbReference type="GO" id="GO:0005634">
    <property type="term" value="C:nucleus"/>
    <property type="evidence" value="ECO:0007669"/>
    <property type="project" value="UniProtKB-SubCell"/>
</dbReference>
<evidence type="ECO:0000313" key="4">
    <source>
        <dbReference type="Proteomes" id="UP000604825"/>
    </source>
</evidence>
<organism evidence="3 4">
    <name type="scientific">Miscanthus lutarioriparius</name>
    <dbReference type="NCBI Taxonomy" id="422564"/>
    <lineage>
        <taxon>Eukaryota</taxon>
        <taxon>Viridiplantae</taxon>
        <taxon>Streptophyta</taxon>
        <taxon>Embryophyta</taxon>
        <taxon>Tracheophyta</taxon>
        <taxon>Spermatophyta</taxon>
        <taxon>Magnoliopsida</taxon>
        <taxon>Liliopsida</taxon>
        <taxon>Poales</taxon>
        <taxon>Poaceae</taxon>
        <taxon>PACMAD clade</taxon>
        <taxon>Panicoideae</taxon>
        <taxon>Andropogonodae</taxon>
        <taxon>Andropogoneae</taxon>
        <taxon>Saccharinae</taxon>
        <taxon>Miscanthus</taxon>
    </lineage>
</organism>
<comment type="domain">
    <text evidence="1">The PPC domain mediates interactions between AHL proteins.</text>
</comment>
<accession>A0A811Q350</accession>
<comment type="caution">
    <text evidence="3">The sequence shown here is derived from an EMBL/GenBank/DDBJ whole genome shotgun (WGS) entry which is preliminary data.</text>
</comment>
<keyword evidence="4" id="KW-1185">Reference proteome</keyword>
<evidence type="ECO:0000256" key="1">
    <source>
        <dbReference type="RuleBase" id="RU367031"/>
    </source>
</evidence>
<gene>
    <name evidence="3" type="ORF">NCGR_LOCUS36300</name>
</gene>
<dbReference type="PROSITE" id="PS51742">
    <property type="entry name" value="PPC"/>
    <property type="match status" value="1"/>
</dbReference>
<dbReference type="Proteomes" id="UP000604825">
    <property type="component" value="Unassembled WGS sequence"/>
</dbReference>
<keyword evidence="1" id="KW-0539">Nucleus</keyword>
<protein>
    <recommendedName>
        <fullName evidence="1">AT-hook motif nuclear-localized protein</fullName>
    </recommendedName>
</protein>
<dbReference type="Pfam" id="PF03479">
    <property type="entry name" value="PCC"/>
    <property type="match status" value="1"/>
</dbReference>
<dbReference type="PANTHER" id="PTHR31500:SF9">
    <property type="entry name" value="AT-HOOK MOTIF NUCLEAR-LOCALIZED PROTEIN 9"/>
    <property type="match status" value="1"/>
</dbReference>
<dbReference type="CDD" id="cd11378">
    <property type="entry name" value="DUF296"/>
    <property type="match status" value="1"/>
</dbReference>
<dbReference type="InterPro" id="IPR039605">
    <property type="entry name" value="AHL"/>
</dbReference>
<dbReference type="OrthoDB" id="688543at2759"/>
<reference evidence="3" key="1">
    <citation type="submission" date="2020-10" db="EMBL/GenBank/DDBJ databases">
        <authorList>
            <person name="Han B."/>
            <person name="Lu T."/>
            <person name="Zhao Q."/>
            <person name="Huang X."/>
            <person name="Zhao Y."/>
        </authorList>
    </citation>
    <scope>NUCLEOTIDE SEQUENCE</scope>
</reference>
<comment type="function">
    <text evidence="1">Transcription factor that specifically binds AT-rich DNA sequences related to the nuclear matrix attachment regions (MARs).</text>
</comment>
<evidence type="ECO:0000313" key="3">
    <source>
        <dbReference type="EMBL" id="CAD6252652.1"/>
    </source>
</evidence>
<dbReference type="PANTHER" id="PTHR31500">
    <property type="entry name" value="AT-HOOK MOTIF NUCLEAR-LOCALIZED PROTEIN 9"/>
    <property type="match status" value="1"/>
</dbReference>
<evidence type="ECO:0000259" key="2">
    <source>
        <dbReference type="PROSITE" id="PS51742"/>
    </source>
</evidence>
<name>A0A811Q350_9POAL</name>
<dbReference type="GO" id="GO:0003680">
    <property type="term" value="F:minor groove of adenine-thymine-rich DNA binding"/>
    <property type="evidence" value="ECO:0007669"/>
    <property type="project" value="UniProtKB-UniRule"/>
</dbReference>
<keyword evidence="1" id="KW-0238">DNA-binding</keyword>
<dbReference type="Gene3D" id="3.30.1330.80">
    <property type="entry name" value="Hypothetical protein, similar to alpha- acetolactate decarboxylase, domain 2"/>
    <property type="match status" value="1"/>
</dbReference>